<evidence type="ECO:0000259" key="2">
    <source>
        <dbReference type="Pfam" id="PF13456"/>
    </source>
</evidence>
<dbReference type="InterPro" id="IPR012337">
    <property type="entry name" value="RNaseH-like_sf"/>
</dbReference>
<dbReference type="InterPro" id="IPR002156">
    <property type="entry name" value="RNaseH_domain"/>
</dbReference>
<dbReference type="Gene3D" id="3.30.420.10">
    <property type="entry name" value="Ribonuclease H-like superfamily/Ribonuclease H"/>
    <property type="match status" value="1"/>
</dbReference>
<feature type="region of interest" description="Disordered" evidence="1">
    <location>
        <begin position="1"/>
        <end position="30"/>
    </location>
</feature>
<keyword evidence="4" id="KW-1185">Reference proteome</keyword>
<proteinExistence type="predicted"/>
<sequence>MCPPLQPPPPPHQPLTRRLQSRGSSRLHPTGVALYPAPQSLPEQRRQPLSSWVPLLLLVGDALCPVRSSPSEAETNNTAEYTALLVGIRAAADHGVRRLRIEGDSMFFFEQVWGRFRTKNTRLLLPRNRTKSEHRRLQSYTLHLRPLSQLPSLIGTNVPQHSLHGNMVIGGGENECLTDPDDGEAIPQRQPRLHLRSLKDPEEDAAGSLMECISVTLASKIAFVQGWASGEHISPPCHNSFTKNFYRILPNMIALVSAHDRTISGDKVGLSRPVRRQQVLDVVTPSVSQSTPTTAIHTHINISPYSREHHLDEALDKLHDMELPTLRVVQLYVKCTECQ</sequence>
<evidence type="ECO:0000313" key="4">
    <source>
        <dbReference type="Proteomes" id="UP001259832"/>
    </source>
</evidence>
<evidence type="ECO:0000313" key="3">
    <source>
        <dbReference type="EMBL" id="KAK1940825.1"/>
    </source>
</evidence>
<dbReference type="GO" id="GO:0003676">
    <property type="term" value="F:nucleic acid binding"/>
    <property type="evidence" value="ECO:0007669"/>
    <property type="project" value="InterPro"/>
</dbReference>
<dbReference type="InterPro" id="IPR036397">
    <property type="entry name" value="RNaseH_sf"/>
</dbReference>
<dbReference type="PANTHER" id="PTHR46387">
    <property type="entry name" value="POLYNUCLEOTIDYL TRANSFERASE, RIBONUCLEASE H-LIKE SUPERFAMILY PROTEIN"/>
    <property type="match status" value="1"/>
</dbReference>
<organism evidence="3 4">
    <name type="scientific">Phytophthora citrophthora</name>
    <dbReference type="NCBI Taxonomy" id="4793"/>
    <lineage>
        <taxon>Eukaryota</taxon>
        <taxon>Sar</taxon>
        <taxon>Stramenopiles</taxon>
        <taxon>Oomycota</taxon>
        <taxon>Peronosporomycetes</taxon>
        <taxon>Peronosporales</taxon>
        <taxon>Peronosporaceae</taxon>
        <taxon>Phytophthora</taxon>
    </lineage>
</organism>
<comment type="caution">
    <text evidence="3">The sequence shown here is derived from an EMBL/GenBank/DDBJ whole genome shotgun (WGS) entry which is preliminary data.</text>
</comment>
<feature type="domain" description="RNase H type-1" evidence="2">
    <location>
        <begin position="63"/>
        <end position="146"/>
    </location>
</feature>
<accession>A0AAD9GLP6</accession>
<name>A0AAD9GLP6_9STRA</name>
<reference evidence="3" key="1">
    <citation type="submission" date="2023-08" db="EMBL/GenBank/DDBJ databases">
        <title>Reference Genome Resource for the Citrus Pathogen Phytophthora citrophthora.</title>
        <authorList>
            <person name="Moller H."/>
            <person name="Coetzee B."/>
            <person name="Rose L.J."/>
            <person name="Van Niekerk J.M."/>
        </authorList>
    </citation>
    <scope>NUCLEOTIDE SEQUENCE</scope>
    <source>
        <strain evidence="3">STE-U-9442</strain>
    </source>
</reference>
<evidence type="ECO:0000256" key="1">
    <source>
        <dbReference type="SAM" id="MobiDB-lite"/>
    </source>
</evidence>
<dbReference type="GO" id="GO:0004523">
    <property type="term" value="F:RNA-DNA hybrid ribonuclease activity"/>
    <property type="evidence" value="ECO:0007669"/>
    <property type="project" value="InterPro"/>
</dbReference>
<gene>
    <name evidence="3" type="ORF">P3T76_007531</name>
</gene>
<dbReference type="EMBL" id="JASMQC010000013">
    <property type="protein sequence ID" value="KAK1940825.1"/>
    <property type="molecule type" value="Genomic_DNA"/>
</dbReference>
<dbReference type="Pfam" id="PF13456">
    <property type="entry name" value="RVT_3"/>
    <property type="match status" value="1"/>
</dbReference>
<feature type="compositionally biased region" description="Pro residues" evidence="1">
    <location>
        <begin position="1"/>
        <end position="13"/>
    </location>
</feature>
<dbReference type="AlphaFoldDB" id="A0AAD9GLP6"/>
<dbReference type="SUPFAM" id="SSF53098">
    <property type="entry name" value="Ribonuclease H-like"/>
    <property type="match status" value="1"/>
</dbReference>
<dbReference type="Proteomes" id="UP001259832">
    <property type="component" value="Unassembled WGS sequence"/>
</dbReference>
<protein>
    <recommendedName>
        <fullName evidence="2">RNase H type-1 domain-containing protein</fullName>
    </recommendedName>
</protein>
<dbReference type="PANTHER" id="PTHR46387:SF2">
    <property type="entry name" value="RIBONUCLEASE HI"/>
    <property type="match status" value="1"/>
</dbReference>